<feature type="transmembrane region" description="Helical" evidence="1">
    <location>
        <begin position="96"/>
        <end position="116"/>
    </location>
</feature>
<dbReference type="EMBL" id="VXLD01000007">
    <property type="protein sequence ID" value="KAB1853966.1"/>
    <property type="molecule type" value="Genomic_DNA"/>
</dbReference>
<gene>
    <name evidence="3" type="ORF">F4W09_11540</name>
</gene>
<organism evidence="3 4">
    <name type="scientific">Acinetobacter tandoii</name>
    <dbReference type="NCBI Taxonomy" id="202954"/>
    <lineage>
        <taxon>Bacteria</taxon>
        <taxon>Pseudomonadati</taxon>
        <taxon>Pseudomonadota</taxon>
        <taxon>Gammaproteobacteria</taxon>
        <taxon>Moraxellales</taxon>
        <taxon>Moraxellaceae</taxon>
        <taxon>Acinetobacter</taxon>
    </lineage>
</organism>
<dbReference type="RefSeq" id="WP_104442236.1">
    <property type="nucleotide sequence ID" value="NZ_VXLD01000007.1"/>
</dbReference>
<feature type="transmembrane region" description="Helical" evidence="1">
    <location>
        <begin position="280"/>
        <end position="297"/>
    </location>
</feature>
<keyword evidence="1" id="KW-0812">Transmembrane</keyword>
<keyword evidence="1" id="KW-0472">Membrane</keyword>
<name>A0A5N4WBZ2_9GAMM</name>
<dbReference type="PANTHER" id="PTHR22911">
    <property type="entry name" value="ACYL-MALONYL CONDENSING ENZYME-RELATED"/>
    <property type="match status" value="1"/>
</dbReference>
<evidence type="ECO:0000259" key="2">
    <source>
        <dbReference type="Pfam" id="PF00892"/>
    </source>
</evidence>
<comment type="caution">
    <text evidence="3">The sequence shown here is derived from an EMBL/GenBank/DDBJ whole genome shotgun (WGS) entry which is preliminary data.</text>
</comment>
<feature type="transmembrane region" description="Helical" evidence="1">
    <location>
        <begin position="12"/>
        <end position="33"/>
    </location>
</feature>
<feature type="transmembrane region" description="Helical" evidence="1">
    <location>
        <begin position="73"/>
        <end position="90"/>
    </location>
</feature>
<keyword evidence="1" id="KW-1133">Transmembrane helix</keyword>
<dbReference type="AlphaFoldDB" id="A0A5N4WBZ2"/>
<feature type="domain" description="EamA" evidence="2">
    <location>
        <begin position="163"/>
        <end position="296"/>
    </location>
</feature>
<accession>A0A5N4WBZ2</accession>
<feature type="transmembrane region" description="Helical" evidence="1">
    <location>
        <begin position="222"/>
        <end position="243"/>
    </location>
</feature>
<dbReference type="PANTHER" id="PTHR22911:SF79">
    <property type="entry name" value="MOBA-LIKE NTP TRANSFERASE DOMAIN-CONTAINING PROTEIN"/>
    <property type="match status" value="1"/>
</dbReference>
<feature type="transmembrane region" description="Helical" evidence="1">
    <location>
        <begin position="162"/>
        <end position="182"/>
    </location>
</feature>
<dbReference type="Gene3D" id="1.10.3730.20">
    <property type="match status" value="1"/>
</dbReference>
<proteinExistence type="predicted"/>
<dbReference type="InterPro" id="IPR037185">
    <property type="entry name" value="EmrE-like"/>
</dbReference>
<dbReference type="Proteomes" id="UP000325788">
    <property type="component" value="Unassembled WGS sequence"/>
</dbReference>
<evidence type="ECO:0000256" key="1">
    <source>
        <dbReference type="SAM" id="Phobius"/>
    </source>
</evidence>
<dbReference type="Pfam" id="PF00892">
    <property type="entry name" value="EamA"/>
    <property type="match status" value="2"/>
</dbReference>
<feature type="domain" description="EamA" evidence="2">
    <location>
        <begin position="11"/>
        <end position="144"/>
    </location>
</feature>
<feature type="transmembrane region" description="Helical" evidence="1">
    <location>
        <begin position="128"/>
        <end position="146"/>
    </location>
</feature>
<protein>
    <submittedName>
        <fullName evidence="3">EamA family transporter</fullName>
    </submittedName>
</protein>
<feature type="transmembrane region" description="Helical" evidence="1">
    <location>
        <begin position="39"/>
        <end position="57"/>
    </location>
</feature>
<dbReference type="GO" id="GO:0016020">
    <property type="term" value="C:membrane"/>
    <property type="evidence" value="ECO:0007669"/>
    <property type="project" value="InterPro"/>
</dbReference>
<reference evidence="3 4" key="1">
    <citation type="submission" date="2019-09" db="EMBL/GenBank/DDBJ databases">
        <title>Draft genome sequence of Acinetobacter tandoii W4-4-4 isolated from environmental water sample.</title>
        <authorList>
            <person name="Wee S.K."/>
            <person name="Yan B."/>
            <person name="Mustaffa S.B."/>
            <person name="Yap E.P.H."/>
        </authorList>
    </citation>
    <scope>NUCLEOTIDE SEQUENCE [LARGE SCALE GENOMIC DNA]</scope>
    <source>
        <strain evidence="3 4">W4-4-4</strain>
    </source>
</reference>
<evidence type="ECO:0000313" key="3">
    <source>
        <dbReference type="EMBL" id="KAB1853966.1"/>
    </source>
</evidence>
<sequence length="312" mass="33422">MSQKFDLSPHYGFIAVLVASVLWGTTGTAASFAPHLSPLAIGALAMGGGGLLQALLARKKIAKHLQDIPKNKGILLLGALSVAIYPLAFYSSMHLAGITIGTVVSIGTAPLFTALLERIFDQKQLSKRWFLSCFLGIFGVLLLSLGESHATTQLQHSTDQKIVGVILGLVAGLTYSLYSWAAKKLIDRGVEAKASIGLIFGFGAALLLPTAFYTGANLFDQAIHVYVVGYMMLIPMFLGYLLFGYGLKTVPASRAVTLTLFEPFMAAVFAMLIVGEKLDGFGWLGMGLIFVCLMILFKEEPATEPNHTIVST</sequence>
<dbReference type="InterPro" id="IPR000620">
    <property type="entry name" value="EamA_dom"/>
</dbReference>
<evidence type="ECO:0000313" key="4">
    <source>
        <dbReference type="Proteomes" id="UP000325788"/>
    </source>
</evidence>
<feature type="transmembrane region" description="Helical" evidence="1">
    <location>
        <begin position="194"/>
        <end position="216"/>
    </location>
</feature>
<dbReference type="SUPFAM" id="SSF103481">
    <property type="entry name" value="Multidrug resistance efflux transporter EmrE"/>
    <property type="match status" value="2"/>
</dbReference>
<feature type="transmembrane region" description="Helical" evidence="1">
    <location>
        <begin position="255"/>
        <end position="274"/>
    </location>
</feature>